<evidence type="ECO:0000256" key="3">
    <source>
        <dbReference type="ARBA" id="ARBA00022679"/>
    </source>
</evidence>
<dbReference type="InterPro" id="IPR036097">
    <property type="entry name" value="HisK_dim/P_sf"/>
</dbReference>
<feature type="domain" description="Histidine kinase" evidence="6">
    <location>
        <begin position="264"/>
        <end position="449"/>
    </location>
</feature>
<feature type="domain" description="PAS" evidence="7">
    <location>
        <begin position="130"/>
        <end position="200"/>
    </location>
</feature>
<organism evidence="9 10">
    <name type="scientific">Salinigranum rubrum</name>
    <dbReference type="NCBI Taxonomy" id="755307"/>
    <lineage>
        <taxon>Archaea</taxon>
        <taxon>Methanobacteriati</taxon>
        <taxon>Methanobacteriota</taxon>
        <taxon>Stenosarchaea group</taxon>
        <taxon>Halobacteria</taxon>
        <taxon>Halobacteriales</taxon>
        <taxon>Haloferacaceae</taxon>
        <taxon>Salinigranum</taxon>
    </lineage>
</organism>
<dbReference type="SMART" id="SM00091">
    <property type="entry name" value="PAS"/>
    <property type="match status" value="1"/>
</dbReference>
<dbReference type="Proteomes" id="UP000236584">
    <property type="component" value="Chromosome"/>
</dbReference>
<dbReference type="SUPFAM" id="SSF55785">
    <property type="entry name" value="PYP-like sensor domain (PAS domain)"/>
    <property type="match status" value="1"/>
</dbReference>
<dbReference type="InterPro" id="IPR003594">
    <property type="entry name" value="HATPase_dom"/>
</dbReference>
<dbReference type="CDD" id="cd00082">
    <property type="entry name" value="HisKA"/>
    <property type="match status" value="1"/>
</dbReference>
<feature type="domain" description="PAC" evidence="8">
    <location>
        <begin position="202"/>
        <end position="253"/>
    </location>
</feature>
<dbReference type="NCBIfam" id="TIGR00229">
    <property type="entry name" value="sensory_box"/>
    <property type="match status" value="1"/>
</dbReference>
<dbReference type="PANTHER" id="PTHR43711">
    <property type="entry name" value="TWO-COMPONENT HISTIDINE KINASE"/>
    <property type="match status" value="1"/>
</dbReference>
<dbReference type="InterPro" id="IPR050736">
    <property type="entry name" value="Sensor_HK_Regulatory"/>
</dbReference>
<dbReference type="CDD" id="cd00130">
    <property type="entry name" value="PAS"/>
    <property type="match status" value="1"/>
</dbReference>
<dbReference type="Gene3D" id="3.30.565.10">
    <property type="entry name" value="Histidine kinase-like ATPase, C-terminal domain"/>
    <property type="match status" value="1"/>
</dbReference>
<gene>
    <name evidence="9" type="ORF">C2R22_08965</name>
</gene>
<dbReference type="PROSITE" id="PS50109">
    <property type="entry name" value="HIS_KIN"/>
    <property type="match status" value="1"/>
</dbReference>
<dbReference type="Pfam" id="PF00512">
    <property type="entry name" value="HisKA"/>
    <property type="match status" value="1"/>
</dbReference>
<dbReference type="SMART" id="SM00387">
    <property type="entry name" value="HATPase_c"/>
    <property type="match status" value="1"/>
</dbReference>
<evidence type="ECO:0000256" key="5">
    <source>
        <dbReference type="ARBA" id="ARBA00023012"/>
    </source>
</evidence>
<dbReference type="Pfam" id="PF08448">
    <property type="entry name" value="PAS_4"/>
    <property type="match status" value="1"/>
</dbReference>
<dbReference type="InterPro" id="IPR003661">
    <property type="entry name" value="HisK_dim/P_dom"/>
</dbReference>
<dbReference type="InterPro" id="IPR005467">
    <property type="entry name" value="His_kinase_dom"/>
</dbReference>
<reference evidence="9 10" key="1">
    <citation type="submission" date="2018-01" db="EMBL/GenBank/DDBJ databases">
        <title>Complete genome sequence of Salinigranum rubrum GX10T, an extremely halophilic archaeon isolated from a marine solar saltern.</title>
        <authorList>
            <person name="Han S."/>
        </authorList>
    </citation>
    <scope>NUCLEOTIDE SEQUENCE [LARGE SCALE GENOMIC DNA]</scope>
    <source>
        <strain evidence="9 10">GX10</strain>
    </source>
</reference>
<dbReference type="EMBL" id="CP026309">
    <property type="protein sequence ID" value="AUV81763.1"/>
    <property type="molecule type" value="Genomic_DNA"/>
</dbReference>
<dbReference type="InterPro" id="IPR000700">
    <property type="entry name" value="PAS-assoc_C"/>
</dbReference>
<protein>
    <recommendedName>
        <fullName evidence="2">histidine kinase</fullName>
        <ecNumber evidence="2">2.7.13.3</ecNumber>
    </recommendedName>
</protein>
<accession>A0A2I8VIK0</accession>
<dbReference type="KEGG" id="srub:C2R22_08965"/>
<evidence type="ECO:0000259" key="6">
    <source>
        <dbReference type="PROSITE" id="PS50109"/>
    </source>
</evidence>
<dbReference type="AlphaFoldDB" id="A0A2I8VIK0"/>
<dbReference type="SUPFAM" id="SSF55874">
    <property type="entry name" value="ATPase domain of HSP90 chaperone/DNA topoisomerase II/histidine kinase"/>
    <property type="match status" value="1"/>
</dbReference>
<dbReference type="PROSITE" id="PS50112">
    <property type="entry name" value="PAS"/>
    <property type="match status" value="1"/>
</dbReference>
<dbReference type="PROSITE" id="PS50113">
    <property type="entry name" value="PAC"/>
    <property type="match status" value="1"/>
</dbReference>
<evidence type="ECO:0000259" key="7">
    <source>
        <dbReference type="PROSITE" id="PS50112"/>
    </source>
</evidence>
<keyword evidence="10" id="KW-1185">Reference proteome</keyword>
<dbReference type="InterPro" id="IPR013656">
    <property type="entry name" value="PAS_4"/>
</dbReference>
<evidence type="ECO:0000313" key="10">
    <source>
        <dbReference type="Proteomes" id="UP000236584"/>
    </source>
</evidence>
<keyword evidence="3" id="KW-0808">Transferase</keyword>
<dbReference type="PANTHER" id="PTHR43711:SF1">
    <property type="entry name" value="HISTIDINE KINASE 1"/>
    <property type="match status" value="1"/>
</dbReference>
<sequence length="476" mass="51772">MFPVESRSFGPPTEERTVVVVESSGRDVAERDDFVAALTEAGDGLPDASVRVVEVETVAEARTALQGEDAGRVVVVGPDAETLAAAFESATNGRQSVVAVPVSDDWHDALSQCLHAVVDGWQTAQLLRSEQDRLTDALDALDDVFYIYDADGRLVRWNSRLNDVFGLDDVELAGLRADAFFVDTSRERVRNAAREALAGNDVVVEADAETELGTVRFELTGRPLIDDDGQVVGFSGVARDVTQSRRTRERLAQENEDLDAFGRVLTHDLRNPLGVATGYLEQHRESDDSPELRRVARALERMDDLIDEVRSSSRDAHLSRSTVALADVVQQAWDAVETRDALLVVDTWASVEANPRRLQRLLENLFRNCVEHAGAAPTVRVGDFDGGFFVADDGPGVPDELREDVFRTGFTTASGGTGYGLSIVRELAGMHGWRVDVTTDPSGGARFAVHGVDIDRANADADRGVSERADGRDRAS</sequence>
<dbReference type="Pfam" id="PF02518">
    <property type="entry name" value="HATPase_c"/>
    <property type="match status" value="1"/>
</dbReference>
<keyword evidence="4 9" id="KW-0418">Kinase</keyword>
<dbReference type="EC" id="2.7.13.3" evidence="2"/>
<dbReference type="GO" id="GO:0000155">
    <property type="term" value="F:phosphorelay sensor kinase activity"/>
    <property type="evidence" value="ECO:0007669"/>
    <property type="project" value="InterPro"/>
</dbReference>
<proteinExistence type="predicted"/>
<keyword evidence="5" id="KW-0902">Two-component regulatory system</keyword>
<dbReference type="InterPro" id="IPR035965">
    <property type="entry name" value="PAS-like_dom_sf"/>
</dbReference>
<dbReference type="Gene3D" id="3.30.450.20">
    <property type="entry name" value="PAS domain"/>
    <property type="match status" value="1"/>
</dbReference>
<dbReference type="SUPFAM" id="SSF47384">
    <property type="entry name" value="Homodimeric domain of signal transducing histidine kinase"/>
    <property type="match status" value="1"/>
</dbReference>
<dbReference type="InterPro" id="IPR000014">
    <property type="entry name" value="PAS"/>
</dbReference>
<dbReference type="Gene3D" id="1.10.287.130">
    <property type="match status" value="1"/>
</dbReference>
<evidence type="ECO:0000256" key="4">
    <source>
        <dbReference type="ARBA" id="ARBA00022777"/>
    </source>
</evidence>
<evidence type="ECO:0000256" key="2">
    <source>
        <dbReference type="ARBA" id="ARBA00012438"/>
    </source>
</evidence>
<dbReference type="InterPro" id="IPR036890">
    <property type="entry name" value="HATPase_C_sf"/>
</dbReference>
<name>A0A2I8VIK0_9EURY</name>
<evidence type="ECO:0000259" key="8">
    <source>
        <dbReference type="PROSITE" id="PS50113"/>
    </source>
</evidence>
<comment type="catalytic activity">
    <reaction evidence="1">
        <text>ATP + protein L-histidine = ADP + protein N-phospho-L-histidine.</text>
        <dbReference type="EC" id="2.7.13.3"/>
    </reaction>
</comment>
<evidence type="ECO:0000313" key="9">
    <source>
        <dbReference type="EMBL" id="AUV81763.1"/>
    </source>
</evidence>
<evidence type="ECO:0000256" key="1">
    <source>
        <dbReference type="ARBA" id="ARBA00000085"/>
    </source>
</evidence>
<dbReference type="SMART" id="SM00388">
    <property type="entry name" value="HisKA"/>
    <property type="match status" value="1"/>
</dbReference>